<keyword evidence="1" id="KW-0251">Elongation factor</keyword>
<dbReference type="Proteomes" id="UP000198711">
    <property type="component" value="Unassembled WGS sequence"/>
</dbReference>
<proteinExistence type="predicted"/>
<dbReference type="Gene3D" id="3.10.50.30">
    <property type="entry name" value="Transcription elongation factor, GreA/GreB, C-terminal domain"/>
    <property type="match status" value="1"/>
</dbReference>
<dbReference type="AlphaFoldDB" id="A0A8X8LF00"/>
<dbReference type="InterPro" id="IPR036953">
    <property type="entry name" value="GreA/GreB_C_sf"/>
</dbReference>
<name>A0A8X8LF00_9BACT</name>
<dbReference type="GO" id="GO:0032784">
    <property type="term" value="P:regulation of DNA-templated transcription elongation"/>
    <property type="evidence" value="ECO:0007669"/>
    <property type="project" value="InterPro"/>
</dbReference>
<comment type="caution">
    <text evidence="1">The sequence shown here is derived from an EMBL/GenBank/DDBJ whole genome shotgun (WGS) entry which is preliminary data.</text>
</comment>
<sequence>MNNGKDISVQLVPTENNKNDNLNGIQKVYYKSPLATSLIGHTVGDIVKIGNLDNFVEIIKITND</sequence>
<dbReference type="GO" id="GO:0003746">
    <property type="term" value="F:translation elongation factor activity"/>
    <property type="evidence" value="ECO:0007669"/>
    <property type="project" value="UniProtKB-KW"/>
</dbReference>
<dbReference type="GO" id="GO:0003677">
    <property type="term" value="F:DNA binding"/>
    <property type="evidence" value="ECO:0007669"/>
    <property type="project" value="InterPro"/>
</dbReference>
<keyword evidence="2" id="KW-1185">Reference proteome</keyword>
<evidence type="ECO:0000313" key="1">
    <source>
        <dbReference type="EMBL" id="SDX19684.1"/>
    </source>
</evidence>
<reference evidence="1 2" key="1">
    <citation type="submission" date="2016-10" db="EMBL/GenBank/DDBJ databases">
        <authorList>
            <person name="Varghese N."/>
            <person name="Submissions S."/>
        </authorList>
    </citation>
    <scope>NUCLEOTIDE SEQUENCE [LARGE SCALE GENOMIC DNA]</scope>
    <source>
        <strain evidence="1 2">DSM 25353</strain>
    </source>
</reference>
<dbReference type="EMBL" id="FNNO01000010">
    <property type="protein sequence ID" value="SDX19684.1"/>
    <property type="molecule type" value="Genomic_DNA"/>
</dbReference>
<dbReference type="SUPFAM" id="SSF54534">
    <property type="entry name" value="FKBP-like"/>
    <property type="match status" value="1"/>
</dbReference>
<evidence type="ECO:0000313" key="2">
    <source>
        <dbReference type="Proteomes" id="UP000198711"/>
    </source>
</evidence>
<accession>A0A8X8LF00</accession>
<organism evidence="1 2">
    <name type="scientific">Hydrobacter penzbergensis</name>
    <dbReference type="NCBI Taxonomy" id="1235997"/>
    <lineage>
        <taxon>Bacteria</taxon>
        <taxon>Pseudomonadati</taxon>
        <taxon>Bacteroidota</taxon>
        <taxon>Chitinophagia</taxon>
        <taxon>Chitinophagales</taxon>
        <taxon>Chitinophagaceae</taxon>
        <taxon>Hydrobacter</taxon>
    </lineage>
</organism>
<keyword evidence="1" id="KW-0648">Protein biosynthesis</keyword>
<protein>
    <submittedName>
        <fullName evidence="1">Transcription elongation factor, GreA/GreB, C-term</fullName>
    </submittedName>
</protein>
<gene>
    <name evidence="1" type="ORF">SAMN05444410_110118</name>
</gene>